<protein>
    <submittedName>
        <fullName evidence="2">Mn2+ and Fe2+ transporters of the NRAMP family</fullName>
    </submittedName>
</protein>
<proteinExistence type="predicted"/>
<dbReference type="AlphaFoldDB" id="A0A286EP88"/>
<feature type="transmembrane region" description="Helical" evidence="1">
    <location>
        <begin position="282"/>
        <end position="301"/>
    </location>
</feature>
<organism evidence="2 3">
    <name type="scientific">Alysiella filiformis DSM 16848</name>
    <dbReference type="NCBI Taxonomy" id="1120981"/>
    <lineage>
        <taxon>Bacteria</taxon>
        <taxon>Pseudomonadati</taxon>
        <taxon>Pseudomonadota</taxon>
        <taxon>Betaproteobacteria</taxon>
        <taxon>Neisseriales</taxon>
        <taxon>Neisseriaceae</taxon>
        <taxon>Alysiella</taxon>
    </lineage>
</organism>
<feature type="transmembrane region" description="Helical" evidence="1">
    <location>
        <begin position="231"/>
        <end position="250"/>
    </location>
</feature>
<dbReference type="RefSeq" id="WP_097115160.1">
    <property type="nucleotide sequence ID" value="NZ_CP083931.1"/>
</dbReference>
<reference evidence="2 3" key="1">
    <citation type="submission" date="2017-09" db="EMBL/GenBank/DDBJ databases">
        <authorList>
            <person name="Ehlers B."/>
            <person name="Leendertz F.H."/>
        </authorList>
    </citation>
    <scope>NUCLEOTIDE SEQUENCE [LARGE SCALE GENOMIC DNA]</scope>
    <source>
        <strain evidence="2 3">DSM 16848</strain>
    </source>
</reference>
<feature type="transmembrane region" description="Helical" evidence="1">
    <location>
        <begin position="146"/>
        <end position="164"/>
    </location>
</feature>
<feature type="transmembrane region" description="Helical" evidence="1">
    <location>
        <begin position="184"/>
        <end position="210"/>
    </location>
</feature>
<dbReference type="Proteomes" id="UP000219669">
    <property type="component" value="Unassembled WGS sequence"/>
</dbReference>
<evidence type="ECO:0000256" key="1">
    <source>
        <dbReference type="SAM" id="Phobius"/>
    </source>
</evidence>
<feature type="transmembrane region" description="Helical" evidence="1">
    <location>
        <begin position="351"/>
        <end position="371"/>
    </location>
</feature>
<feature type="transmembrane region" description="Helical" evidence="1">
    <location>
        <begin position="12"/>
        <end position="30"/>
    </location>
</feature>
<keyword evidence="1" id="KW-0472">Membrane</keyword>
<name>A0A286EP88_9NEIS</name>
<dbReference type="OrthoDB" id="4858698at2"/>
<accession>A0A286EP88</accession>
<feature type="transmembrane region" description="Helical" evidence="1">
    <location>
        <begin position="79"/>
        <end position="111"/>
    </location>
</feature>
<keyword evidence="1" id="KW-0812">Transmembrane</keyword>
<dbReference type="PROSITE" id="PS51257">
    <property type="entry name" value="PROKAR_LIPOPROTEIN"/>
    <property type="match status" value="1"/>
</dbReference>
<feature type="transmembrane region" description="Helical" evidence="1">
    <location>
        <begin position="36"/>
        <end position="59"/>
    </location>
</feature>
<evidence type="ECO:0000313" key="2">
    <source>
        <dbReference type="EMBL" id="SOD72594.1"/>
    </source>
</evidence>
<evidence type="ECO:0000313" key="3">
    <source>
        <dbReference type="Proteomes" id="UP000219669"/>
    </source>
</evidence>
<sequence>MQKNQLFQRYGPGVIMASSCVGGSHIIASTQAGAYYGWQLAGLIVLVNLLKYPFFRLAFDYSILNQKNLLQGYAECGRFYLILFFLFNLFATLVNIAGGTLLSAVLLGMMLPVDWSLSWLNTLIIFSFIILLWGKQYQKLDRVSKWIMLILTLITVLALGMAWGQPEHKLPETFSEPSPWVWAAVPFLVALMGWMPAPMELSVSSSFWVVEKVRLSPDYRHQYRRDFHVSYAMTIVLALMFMALGAWVQYGQHTEPLSGGKFVGQFLNLYAQSMGEWTRLPMTFMALMCIYGTTIVAVDGYSRGNHQAFILLTQQKSDPASEAKHLRYWTLAALLGAWLVMQFFNNAIGKMIPFAMTASFVSAPVFAWLTWHLHGQCGKQSVWILALAVLGWVYLVAMVGLYFFS</sequence>
<keyword evidence="3" id="KW-1185">Reference proteome</keyword>
<feature type="transmembrane region" description="Helical" evidence="1">
    <location>
        <begin position="326"/>
        <end position="345"/>
    </location>
</feature>
<feature type="transmembrane region" description="Helical" evidence="1">
    <location>
        <begin position="383"/>
        <end position="404"/>
    </location>
</feature>
<dbReference type="EMBL" id="OCNF01000031">
    <property type="protein sequence ID" value="SOD72594.1"/>
    <property type="molecule type" value="Genomic_DNA"/>
</dbReference>
<feature type="transmembrane region" description="Helical" evidence="1">
    <location>
        <begin position="117"/>
        <end position="134"/>
    </location>
</feature>
<gene>
    <name evidence="2" type="ORF">SAMN02746062_02215</name>
</gene>
<keyword evidence="1" id="KW-1133">Transmembrane helix</keyword>